<dbReference type="AlphaFoldDB" id="A0A077PT74"/>
<gene>
    <name evidence="1" type="ORF">XBKB1_2040004</name>
</gene>
<dbReference type="Proteomes" id="UP000028493">
    <property type="component" value="Unassembled WGS sequence"/>
</dbReference>
<proteinExistence type="predicted"/>
<dbReference type="InterPro" id="IPR036619">
    <property type="entry name" value="NinB_sf"/>
</dbReference>
<dbReference type="RefSeq" id="WP_038196038.1">
    <property type="nucleotide sequence ID" value="NZ_CAWLXS010000199.1"/>
</dbReference>
<dbReference type="EMBL" id="CBSZ010000118">
    <property type="protein sequence ID" value="CDH23772.1"/>
    <property type="molecule type" value="Genomic_DNA"/>
</dbReference>
<sequence length="165" mass="19052">MTAKTYYLSNKSIQQNAIEAIRNLPLDPKKPYEIKLSEPKRTNAQNRKMWATLRDIAEQVQWDSEWYDSEDWKDLITVLNRQTKGEAQRSARGLGGGLVFFGMRTSKMKVGEIAEVIECAHWFGTDKGVVFSDDAKQELEWAQRFGDKQKLKKEMENEKTGTAKM</sequence>
<reference evidence="1" key="1">
    <citation type="submission" date="2013-07" db="EMBL/GenBank/DDBJ databases">
        <title>Sub-species coevolution in mutualistic symbiosis.</title>
        <authorList>
            <person name="Murfin K."/>
            <person name="Klassen J."/>
            <person name="Lee M."/>
            <person name="Forst S."/>
            <person name="Stock P."/>
            <person name="Goodrich-Blair H."/>
        </authorList>
    </citation>
    <scope>NUCLEOTIDE SEQUENCE [LARGE SCALE GENOMIC DNA]</scope>
    <source>
        <strain evidence="1">Kraussei Becker Underwood</strain>
    </source>
</reference>
<evidence type="ECO:0000313" key="1">
    <source>
        <dbReference type="EMBL" id="CDH23772.1"/>
    </source>
</evidence>
<dbReference type="Gene3D" id="1.10.3790.10">
    <property type="entry name" value="NinB"/>
    <property type="match status" value="1"/>
</dbReference>
<dbReference type="Pfam" id="PF05772">
    <property type="entry name" value="NinB"/>
    <property type="match status" value="1"/>
</dbReference>
<comment type="caution">
    <text evidence="1">The sequence shown here is derived from an EMBL/GenBank/DDBJ whole genome shotgun (WGS) entry which is preliminary data.</text>
</comment>
<evidence type="ECO:0000313" key="2">
    <source>
        <dbReference type="Proteomes" id="UP000028493"/>
    </source>
</evidence>
<accession>A0A077PT74</accession>
<organism evidence="1 2">
    <name type="scientific">Xenorhabdus bovienii str. kraussei Becker Underwood</name>
    <dbReference type="NCBI Taxonomy" id="1398204"/>
    <lineage>
        <taxon>Bacteria</taxon>
        <taxon>Pseudomonadati</taxon>
        <taxon>Pseudomonadota</taxon>
        <taxon>Gammaproteobacteria</taxon>
        <taxon>Enterobacterales</taxon>
        <taxon>Morganellaceae</taxon>
        <taxon>Xenorhabdus</taxon>
    </lineage>
</organism>
<dbReference type="HOGENOM" id="CLU_127009_0_0_6"/>
<dbReference type="InterPro" id="IPR008711">
    <property type="entry name" value="Recombinase_NinB"/>
</dbReference>
<dbReference type="SUPFAM" id="SSF103370">
    <property type="entry name" value="NinB"/>
    <property type="match status" value="1"/>
</dbReference>
<protein>
    <submittedName>
        <fullName evidence="1">NinB protein</fullName>
    </submittedName>
</protein>
<name>A0A077PT74_XENBV</name>